<feature type="non-terminal residue" evidence="1">
    <location>
        <position position="1"/>
    </location>
</feature>
<dbReference type="AlphaFoldDB" id="A0A0F8X675"/>
<comment type="caution">
    <text evidence="1">The sequence shown here is derived from an EMBL/GenBank/DDBJ whole genome shotgun (WGS) entry which is preliminary data.</text>
</comment>
<evidence type="ECO:0000313" key="1">
    <source>
        <dbReference type="EMBL" id="KKK56425.1"/>
    </source>
</evidence>
<proteinExistence type="predicted"/>
<gene>
    <name evidence="1" type="ORF">LCGC14_3064670</name>
</gene>
<accession>A0A0F8X675</accession>
<protein>
    <submittedName>
        <fullName evidence="1">Uncharacterized protein</fullName>
    </submittedName>
</protein>
<dbReference type="EMBL" id="LAZR01065003">
    <property type="protein sequence ID" value="KKK56425.1"/>
    <property type="molecule type" value="Genomic_DNA"/>
</dbReference>
<reference evidence="1" key="1">
    <citation type="journal article" date="2015" name="Nature">
        <title>Complex archaea that bridge the gap between prokaryotes and eukaryotes.</title>
        <authorList>
            <person name="Spang A."/>
            <person name="Saw J.H."/>
            <person name="Jorgensen S.L."/>
            <person name="Zaremba-Niedzwiedzka K."/>
            <person name="Martijn J."/>
            <person name="Lind A.E."/>
            <person name="van Eijk R."/>
            <person name="Schleper C."/>
            <person name="Guy L."/>
            <person name="Ettema T.J."/>
        </authorList>
    </citation>
    <scope>NUCLEOTIDE SEQUENCE</scope>
</reference>
<organism evidence="1">
    <name type="scientific">marine sediment metagenome</name>
    <dbReference type="NCBI Taxonomy" id="412755"/>
    <lineage>
        <taxon>unclassified sequences</taxon>
        <taxon>metagenomes</taxon>
        <taxon>ecological metagenomes</taxon>
    </lineage>
</organism>
<sequence length="78" mass="8898">DTDYDRSSFSRLTGTTTLIKTGHLKHSVKEAYILLRLLENKTLTYIVDYLRSLASRLSLTAQIILMDCCISKYLLLGE</sequence>
<name>A0A0F8X675_9ZZZZ</name>